<dbReference type="Pfam" id="PF01223">
    <property type="entry name" value="Endonuclease_NS"/>
    <property type="match status" value="1"/>
</dbReference>
<accession>A0A940DT40</accession>
<dbReference type="InterPro" id="IPR020821">
    <property type="entry name" value="ENPP1-3/EXOG-like_nuc-like"/>
</dbReference>
<comment type="caution">
    <text evidence="6">The sequence shown here is derived from an EMBL/GenBank/DDBJ whole genome shotgun (WGS) entry which is preliminary data.</text>
</comment>
<reference evidence="6" key="1">
    <citation type="submission" date="2020-10" db="EMBL/GenBank/DDBJ databases">
        <authorList>
            <person name="Gilroy R."/>
        </authorList>
    </citation>
    <scope>NUCLEOTIDE SEQUENCE</scope>
    <source>
        <strain evidence="6">G3-8215</strain>
    </source>
</reference>
<keyword evidence="2" id="KW-0479">Metal-binding</keyword>
<feature type="active site" description="Proton acceptor" evidence="1">
    <location>
        <position position="119"/>
    </location>
</feature>
<reference evidence="6" key="2">
    <citation type="journal article" date="2021" name="PeerJ">
        <title>Extensive microbial diversity within the chicken gut microbiome revealed by metagenomics and culture.</title>
        <authorList>
            <person name="Gilroy R."/>
            <person name="Ravi A."/>
            <person name="Getino M."/>
            <person name="Pursley I."/>
            <person name="Horton D.L."/>
            <person name="Alikhan N.F."/>
            <person name="Baker D."/>
            <person name="Gharbi K."/>
            <person name="Hall N."/>
            <person name="Watson M."/>
            <person name="Adriaenssens E.M."/>
            <person name="Foster-Nyarko E."/>
            <person name="Jarju S."/>
            <person name="Secka A."/>
            <person name="Antonio M."/>
            <person name="Oren A."/>
            <person name="Chaudhuri R.R."/>
            <person name="La Ragione R."/>
            <person name="Hildebrand F."/>
            <person name="Pallen M.J."/>
        </authorList>
    </citation>
    <scope>NUCLEOTIDE SEQUENCE</scope>
    <source>
        <strain evidence="6">G3-8215</strain>
    </source>
</reference>
<feature type="binding site" evidence="2">
    <location>
        <position position="150"/>
    </location>
    <ligand>
        <name>Mg(2+)</name>
        <dbReference type="ChEBI" id="CHEBI:18420"/>
        <note>catalytic</note>
    </ligand>
</feature>
<feature type="domain" description="ENPP1-3/EXOG-like endonuclease/phosphodiesterase" evidence="4">
    <location>
        <begin position="55"/>
        <end position="257"/>
    </location>
</feature>
<evidence type="ECO:0000256" key="3">
    <source>
        <dbReference type="SAM" id="SignalP"/>
    </source>
</evidence>
<evidence type="ECO:0000256" key="1">
    <source>
        <dbReference type="PIRSR" id="PIRSR640255-1"/>
    </source>
</evidence>
<dbReference type="GO" id="GO:0004519">
    <property type="term" value="F:endonuclease activity"/>
    <property type="evidence" value="ECO:0007669"/>
    <property type="project" value="UniProtKB-KW"/>
</dbReference>
<keyword evidence="3" id="KW-0732">Signal</keyword>
<dbReference type="SMART" id="SM00892">
    <property type="entry name" value="Endonuclease_NS"/>
    <property type="match status" value="1"/>
</dbReference>
<dbReference type="PANTHER" id="PTHR13966:SF5">
    <property type="entry name" value="ENDONUCLEASE G, MITOCHONDRIAL"/>
    <property type="match status" value="1"/>
</dbReference>
<dbReference type="InterPro" id="IPR001604">
    <property type="entry name" value="Endo_G_ENPP1-like_dom"/>
</dbReference>
<evidence type="ECO:0000259" key="5">
    <source>
        <dbReference type="SMART" id="SM00892"/>
    </source>
</evidence>
<dbReference type="GO" id="GO:0046872">
    <property type="term" value="F:metal ion binding"/>
    <property type="evidence" value="ECO:0007669"/>
    <property type="project" value="UniProtKB-KW"/>
</dbReference>
<dbReference type="SMART" id="SM00477">
    <property type="entry name" value="NUC"/>
    <property type="match status" value="1"/>
</dbReference>
<dbReference type="GO" id="GO:0003676">
    <property type="term" value="F:nucleic acid binding"/>
    <property type="evidence" value="ECO:0007669"/>
    <property type="project" value="InterPro"/>
</dbReference>
<keyword evidence="6" id="KW-0378">Hydrolase</keyword>
<feature type="domain" description="DNA/RNA non-specific endonuclease/pyrophosphatase/phosphodiesterase" evidence="5">
    <location>
        <begin position="54"/>
        <end position="257"/>
    </location>
</feature>
<keyword evidence="6" id="KW-0540">Nuclease</keyword>
<protein>
    <submittedName>
        <fullName evidence="6">DNA/RNA non-specific endonuclease</fullName>
    </submittedName>
</protein>
<evidence type="ECO:0000259" key="4">
    <source>
        <dbReference type="SMART" id="SM00477"/>
    </source>
</evidence>
<dbReference type="InterPro" id="IPR040255">
    <property type="entry name" value="Non-specific_endonuclease"/>
</dbReference>
<proteinExistence type="predicted"/>
<name>A0A940DT40_9BACT</name>
<feature type="chain" id="PRO_5037233048" evidence="3">
    <location>
        <begin position="24"/>
        <end position="277"/>
    </location>
</feature>
<feature type="signal peptide" evidence="3">
    <location>
        <begin position="1"/>
        <end position="23"/>
    </location>
</feature>
<dbReference type="PANTHER" id="PTHR13966">
    <property type="entry name" value="ENDONUCLEASE RELATED"/>
    <property type="match status" value="1"/>
</dbReference>
<dbReference type="Gene3D" id="3.40.570.10">
    <property type="entry name" value="Extracellular Endonuclease, subunit A"/>
    <property type="match status" value="1"/>
</dbReference>
<keyword evidence="6" id="KW-0255">Endonuclease</keyword>
<evidence type="ECO:0000256" key="2">
    <source>
        <dbReference type="PIRSR" id="PIRSR640255-2"/>
    </source>
</evidence>
<dbReference type="Proteomes" id="UP000725002">
    <property type="component" value="Unassembled WGS sequence"/>
</dbReference>
<sequence length="277" mass="30986">MKSCLPVFMSIILAAALSLPSGAQVVESSDGRRWADMYELPAFARAKGQEKVVRREAYTVSFNPKLRIPNWVAWILTGERLDHPVTSRPDSDAFVPDPAIKGCPDRRYNYQKYRYERGHICPAADNKWSETAMQTCFYMSNICPMSIRLNHGSWNDLEEKSRDWAQHRYPDTVIYVVGGTVPATAGKGAKGIPAYVGDNDDIAVPLKVFKALLRNDPDHGWTAIGYIFDQTGKCEKATIDSIEALTGFDLFHNLPDNIESRIESVDGSAQWPGADIR</sequence>
<dbReference type="AlphaFoldDB" id="A0A940DT40"/>
<dbReference type="InterPro" id="IPR044929">
    <property type="entry name" value="DNA/RNA_non-sp_Endonuclease_sf"/>
</dbReference>
<dbReference type="EMBL" id="JADILV010000072">
    <property type="protein sequence ID" value="MBO8484395.1"/>
    <property type="molecule type" value="Genomic_DNA"/>
</dbReference>
<dbReference type="InterPro" id="IPR044925">
    <property type="entry name" value="His-Me_finger_sf"/>
</dbReference>
<dbReference type="GO" id="GO:0016787">
    <property type="term" value="F:hydrolase activity"/>
    <property type="evidence" value="ECO:0007669"/>
    <property type="project" value="InterPro"/>
</dbReference>
<evidence type="ECO:0000313" key="6">
    <source>
        <dbReference type="EMBL" id="MBO8484395.1"/>
    </source>
</evidence>
<organism evidence="6 7">
    <name type="scientific">Candidatus Cryptobacteroides avicola</name>
    <dbReference type="NCBI Taxonomy" id="2840757"/>
    <lineage>
        <taxon>Bacteria</taxon>
        <taxon>Pseudomonadati</taxon>
        <taxon>Bacteroidota</taxon>
        <taxon>Bacteroidia</taxon>
        <taxon>Bacteroidales</taxon>
        <taxon>Candidatus Cryptobacteroides</taxon>
    </lineage>
</organism>
<dbReference type="SUPFAM" id="SSF54060">
    <property type="entry name" value="His-Me finger endonucleases"/>
    <property type="match status" value="1"/>
</dbReference>
<gene>
    <name evidence="6" type="ORF">IAB75_09850</name>
</gene>
<evidence type="ECO:0000313" key="7">
    <source>
        <dbReference type="Proteomes" id="UP000725002"/>
    </source>
</evidence>